<dbReference type="Ensembl" id="ENSNVIT00000004599.1">
    <property type="protein sequence ID" value="ENSNVIP00000003917.1"/>
    <property type="gene ID" value="ENSNVIG00000003149.1"/>
</dbReference>
<dbReference type="AlphaFoldDB" id="A0A8C7ABF0"/>
<reference evidence="1" key="2">
    <citation type="submission" date="2025-09" db="UniProtKB">
        <authorList>
            <consortium name="Ensembl"/>
        </authorList>
    </citation>
    <scope>IDENTIFICATION</scope>
</reference>
<protein>
    <submittedName>
        <fullName evidence="1">Uncharacterized protein</fullName>
    </submittedName>
</protein>
<sequence>LEAPGSRHPLRGDTRPMAALSAAATAAALSAVGVRLSRSAAARGSYGAFCKGLTRTLITCAYILVSVVRASRWNKPAWGCRAGHPERSCLGMTLTLSQKQSEPSRCQKSIFTSPSIACLYWEASLKQSPLFFLKIVFGVPGWLSGLKPLLSARVTIPGS</sequence>
<dbReference type="PANTHER" id="PTHR34446:SF3">
    <property type="entry name" value="SMALL INTEGRAL MEMBRANE PROTEIN 10-LIKE PROTEIN 2A-RELATED"/>
    <property type="match status" value="1"/>
</dbReference>
<dbReference type="PANTHER" id="PTHR34446">
    <property type="entry name" value="SMALL INTEGRAL MEMBRANE PROTEIN 10"/>
    <property type="match status" value="1"/>
</dbReference>
<organism evidence="1 2">
    <name type="scientific">Neovison vison</name>
    <name type="common">American mink</name>
    <name type="synonym">Mustela vison</name>
    <dbReference type="NCBI Taxonomy" id="452646"/>
    <lineage>
        <taxon>Eukaryota</taxon>
        <taxon>Metazoa</taxon>
        <taxon>Chordata</taxon>
        <taxon>Craniata</taxon>
        <taxon>Vertebrata</taxon>
        <taxon>Euteleostomi</taxon>
        <taxon>Mammalia</taxon>
        <taxon>Eutheria</taxon>
        <taxon>Laurasiatheria</taxon>
        <taxon>Carnivora</taxon>
        <taxon>Caniformia</taxon>
        <taxon>Musteloidea</taxon>
        <taxon>Mustelidae</taxon>
        <taxon>Mustelinae</taxon>
        <taxon>Neogale</taxon>
    </lineage>
</organism>
<dbReference type="Pfam" id="PF15118">
    <property type="entry name" value="DUF4560"/>
    <property type="match status" value="1"/>
</dbReference>
<reference evidence="1" key="1">
    <citation type="submission" date="2025-08" db="UniProtKB">
        <authorList>
            <consortium name="Ensembl"/>
        </authorList>
    </citation>
    <scope>IDENTIFICATION</scope>
</reference>
<proteinExistence type="predicted"/>
<evidence type="ECO:0000313" key="1">
    <source>
        <dbReference type="Ensembl" id="ENSNVIP00000003917.1"/>
    </source>
</evidence>
<accession>A0A8C7ABF0</accession>
<name>A0A8C7ABF0_NEOVI</name>
<dbReference type="Proteomes" id="UP000694425">
    <property type="component" value="Unplaced"/>
</dbReference>
<evidence type="ECO:0000313" key="2">
    <source>
        <dbReference type="Proteomes" id="UP000694425"/>
    </source>
</evidence>
<dbReference type="InterPro" id="IPR029367">
    <property type="entry name" value="SMIM10"/>
</dbReference>
<keyword evidence="2" id="KW-1185">Reference proteome</keyword>